<dbReference type="EMBL" id="JAGGLC010000001">
    <property type="protein sequence ID" value="MBP1986199.1"/>
    <property type="molecule type" value="Genomic_DNA"/>
</dbReference>
<evidence type="ECO:0000313" key="2">
    <source>
        <dbReference type="Proteomes" id="UP000823736"/>
    </source>
</evidence>
<dbReference type="AlphaFoldDB" id="A0A8T4GTJ4"/>
<evidence type="ECO:0000313" key="1">
    <source>
        <dbReference type="EMBL" id="MBP1986199.1"/>
    </source>
</evidence>
<name>A0A8T4GTJ4_9EURY</name>
<keyword evidence="2" id="KW-1185">Reference proteome</keyword>
<comment type="caution">
    <text evidence="1">The sequence shown here is derived from an EMBL/GenBank/DDBJ whole genome shotgun (WGS) entry which is preliminary data.</text>
</comment>
<organism evidence="1 2">
    <name type="scientific">Halolamina salifodinae</name>
    <dbReference type="NCBI Taxonomy" id="1202767"/>
    <lineage>
        <taxon>Archaea</taxon>
        <taxon>Methanobacteriati</taxon>
        <taxon>Methanobacteriota</taxon>
        <taxon>Stenosarchaea group</taxon>
        <taxon>Halobacteria</taxon>
        <taxon>Halobacteriales</taxon>
        <taxon>Haloferacaceae</taxon>
    </lineage>
</organism>
<protein>
    <submittedName>
        <fullName evidence="1">Uncharacterized protein</fullName>
    </submittedName>
</protein>
<dbReference type="RefSeq" id="WP_209490427.1">
    <property type="nucleotide sequence ID" value="NZ_JAGGLC010000001.1"/>
</dbReference>
<sequence length="193" mass="21610">MDDEYLAKTLKRIYDGCQQAQDSDDEHNVGKALISDFNDLLEKYQGEYPDNDIIQEIDPVTTSGAHGAAHAQDVQKIKLNTLKIADILGLDTDDFQQPTSTESFATINIQQQQAVSQSVTVNNLLKQVDNRMMSGSDKEELKEVIREYESELESDSPDKSTLQDLLEKARDYSADIALKLGMRALERGIDVLI</sequence>
<proteinExistence type="predicted"/>
<gene>
    <name evidence="1" type="ORF">J2753_000672</name>
</gene>
<dbReference type="Proteomes" id="UP000823736">
    <property type="component" value="Unassembled WGS sequence"/>
</dbReference>
<reference evidence="1" key="1">
    <citation type="submission" date="2021-03" db="EMBL/GenBank/DDBJ databases">
        <title>Genomic Encyclopedia of Type Strains, Phase IV (KMG-IV): sequencing the most valuable type-strain genomes for metagenomic binning, comparative biology and taxonomic classification.</title>
        <authorList>
            <person name="Goeker M."/>
        </authorList>
    </citation>
    <scope>NUCLEOTIDE SEQUENCE</scope>
    <source>
        <strain evidence="1">DSM 26232</strain>
    </source>
</reference>
<dbReference type="OrthoDB" id="201306at2157"/>
<accession>A0A8T4GTJ4</accession>